<dbReference type="GO" id="GO:0008061">
    <property type="term" value="F:chitin binding"/>
    <property type="evidence" value="ECO:0007669"/>
    <property type="project" value="UniProtKB-KW"/>
</dbReference>
<protein>
    <submittedName>
        <fullName evidence="5">Carbohydrate-binding module family 50 protein</fullName>
    </submittedName>
</protein>
<gene>
    <name evidence="5" type="ORF">K466DRAFT_599217</name>
</gene>
<evidence type="ECO:0000256" key="2">
    <source>
        <dbReference type="ARBA" id="ARBA00023026"/>
    </source>
</evidence>
<feature type="signal peptide" evidence="3">
    <location>
        <begin position="1"/>
        <end position="20"/>
    </location>
</feature>
<dbReference type="PANTHER" id="PTHR34997:SF1">
    <property type="entry name" value="PEPTIDOGLYCAN-BINDING LYSIN DOMAIN"/>
    <property type="match status" value="1"/>
</dbReference>
<evidence type="ECO:0000313" key="6">
    <source>
        <dbReference type="Proteomes" id="UP000308197"/>
    </source>
</evidence>
<evidence type="ECO:0000259" key="4">
    <source>
        <dbReference type="PROSITE" id="PS51782"/>
    </source>
</evidence>
<dbReference type="SMART" id="SM00257">
    <property type="entry name" value="LysM"/>
    <property type="match status" value="2"/>
</dbReference>
<keyword evidence="2" id="KW-0843">Virulence</keyword>
<dbReference type="InterPro" id="IPR018392">
    <property type="entry name" value="LysM"/>
</dbReference>
<dbReference type="CDD" id="cd00118">
    <property type="entry name" value="LysM"/>
    <property type="match status" value="2"/>
</dbReference>
<dbReference type="Pfam" id="PF01476">
    <property type="entry name" value="LysM"/>
    <property type="match status" value="2"/>
</dbReference>
<keyword evidence="6" id="KW-1185">Reference proteome</keyword>
<dbReference type="AlphaFoldDB" id="A0A5C3PGM3"/>
<keyword evidence="1" id="KW-0147">Chitin-binding</keyword>
<dbReference type="PANTHER" id="PTHR34997">
    <property type="entry name" value="AM15"/>
    <property type="match status" value="1"/>
</dbReference>
<accession>A0A5C3PGM3</accession>
<dbReference type="InParanoid" id="A0A5C3PGM3"/>
<dbReference type="Proteomes" id="UP000308197">
    <property type="component" value="Unassembled WGS sequence"/>
</dbReference>
<dbReference type="Gene3D" id="3.10.350.10">
    <property type="entry name" value="LysM domain"/>
    <property type="match status" value="2"/>
</dbReference>
<dbReference type="PROSITE" id="PS51782">
    <property type="entry name" value="LYSM"/>
    <property type="match status" value="2"/>
</dbReference>
<dbReference type="EMBL" id="ML211140">
    <property type="protein sequence ID" value="TFK87748.1"/>
    <property type="molecule type" value="Genomic_DNA"/>
</dbReference>
<proteinExistence type="predicted"/>
<dbReference type="SUPFAM" id="SSF54106">
    <property type="entry name" value="LysM domain"/>
    <property type="match status" value="2"/>
</dbReference>
<reference evidence="5 6" key="1">
    <citation type="journal article" date="2019" name="Nat. Ecol. Evol.">
        <title>Megaphylogeny resolves global patterns of mushroom evolution.</title>
        <authorList>
            <person name="Varga T."/>
            <person name="Krizsan K."/>
            <person name="Foldi C."/>
            <person name="Dima B."/>
            <person name="Sanchez-Garcia M."/>
            <person name="Sanchez-Ramirez S."/>
            <person name="Szollosi G.J."/>
            <person name="Szarkandi J.G."/>
            <person name="Papp V."/>
            <person name="Albert L."/>
            <person name="Andreopoulos W."/>
            <person name="Angelini C."/>
            <person name="Antonin V."/>
            <person name="Barry K.W."/>
            <person name="Bougher N.L."/>
            <person name="Buchanan P."/>
            <person name="Buyck B."/>
            <person name="Bense V."/>
            <person name="Catcheside P."/>
            <person name="Chovatia M."/>
            <person name="Cooper J."/>
            <person name="Damon W."/>
            <person name="Desjardin D."/>
            <person name="Finy P."/>
            <person name="Geml J."/>
            <person name="Haridas S."/>
            <person name="Hughes K."/>
            <person name="Justo A."/>
            <person name="Karasinski D."/>
            <person name="Kautmanova I."/>
            <person name="Kiss B."/>
            <person name="Kocsube S."/>
            <person name="Kotiranta H."/>
            <person name="LaButti K.M."/>
            <person name="Lechner B.E."/>
            <person name="Liimatainen K."/>
            <person name="Lipzen A."/>
            <person name="Lukacs Z."/>
            <person name="Mihaltcheva S."/>
            <person name="Morgado L.N."/>
            <person name="Niskanen T."/>
            <person name="Noordeloos M.E."/>
            <person name="Ohm R.A."/>
            <person name="Ortiz-Santana B."/>
            <person name="Ovrebo C."/>
            <person name="Racz N."/>
            <person name="Riley R."/>
            <person name="Savchenko A."/>
            <person name="Shiryaev A."/>
            <person name="Soop K."/>
            <person name="Spirin V."/>
            <person name="Szebenyi C."/>
            <person name="Tomsovsky M."/>
            <person name="Tulloss R.E."/>
            <person name="Uehling J."/>
            <person name="Grigoriev I.V."/>
            <person name="Vagvolgyi C."/>
            <person name="Papp T."/>
            <person name="Martin F.M."/>
            <person name="Miettinen O."/>
            <person name="Hibbett D.S."/>
            <person name="Nagy L.G."/>
        </authorList>
    </citation>
    <scope>NUCLEOTIDE SEQUENCE [LARGE SCALE GENOMIC DNA]</scope>
    <source>
        <strain evidence="5 6">HHB13444</strain>
    </source>
</reference>
<evidence type="ECO:0000256" key="3">
    <source>
        <dbReference type="SAM" id="SignalP"/>
    </source>
</evidence>
<name>A0A5C3PGM3_9APHY</name>
<feature type="domain" description="LysM" evidence="4">
    <location>
        <begin position="83"/>
        <end position="130"/>
    </location>
</feature>
<evidence type="ECO:0000313" key="5">
    <source>
        <dbReference type="EMBL" id="TFK87748.1"/>
    </source>
</evidence>
<feature type="domain" description="LysM" evidence="4">
    <location>
        <begin position="27"/>
        <end position="74"/>
    </location>
</feature>
<dbReference type="InterPro" id="IPR052210">
    <property type="entry name" value="LysM1-like"/>
</dbReference>
<organism evidence="5 6">
    <name type="scientific">Polyporus arcularius HHB13444</name>
    <dbReference type="NCBI Taxonomy" id="1314778"/>
    <lineage>
        <taxon>Eukaryota</taxon>
        <taxon>Fungi</taxon>
        <taxon>Dikarya</taxon>
        <taxon>Basidiomycota</taxon>
        <taxon>Agaricomycotina</taxon>
        <taxon>Agaricomycetes</taxon>
        <taxon>Polyporales</taxon>
        <taxon>Polyporaceae</taxon>
        <taxon>Polyporus</taxon>
    </lineage>
</organism>
<sequence>MFANAAFALVLAAVAVSVRAQEPNCARNYTVVPGDFCDGISAKTSVSTYQLATVNKDKIDAACNNLFVGEALCLGIRGQDCQVTHVVQPGDSCQGIADSAGTTLDILFANNPNVDNPGCTLIYPGEVLCTADDVIVLLPPSSTTAVPSSSTPSATTAA</sequence>
<dbReference type="InterPro" id="IPR036779">
    <property type="entry name" value="LysM_dom_sf"/>
</dbReference>
<evidence type="ECO:0000256" key="1">
    <source>
        <dbReference type="ARBA" id="ARBA00022669"/>
    </source>
</evidence>
<keyword evidence="3" id="KW-0732">Signal</keyword>
<feature type="chain" id="PRO_5023006502" evidence="3">
    <location>
        <begin position="21"/>
        <end position="158"/>
    </location>
</feature>
<dbReference type="STRING" id="1314778.A0A5C3PGM3"/>